<keyword evidence="5" id="KW-0677">Repeat</keyword>
<comment type="caution">
    <text evidence="11">The sequence shown here is derived from an EMBL/GenBank/DDBJ whole genome shotgun (WGS) entry which is preliminary data.</text>
</comment>
<keyword evidence="4 8" id="KW-0812">Transmembrane</keyword>
<proteinExistence type="inferred from homology"/>
<dbReference type="Proteomes" id="UP000664859">
    <property type="component" value="Unassembled WGS sequence"/>
</dbReference>
<accession>A0A836CIH5</accession>
<comment type="subcellular location">
    <subcellularLocation>
        <location evidence="1">Membrane</location>
        <topology evidence="1">Multi-pass membrane protein</topology>
    </subcellularLocation>
</comment>
<sequence>MATSDSQWLRQQRLAVPSLAGAGAGIICSLLCSPLDVAKTRIQVQGALAKGAAKYTGVCPTLKTILAEEGIQGWYKGITPALVIVPVFWGIYFGVYEHSKGFFRRTTGNEQHVLSAMATSGFTDTITNPFWVVRTRMQTQVELSSRNSYRTTLHTRFPLYERLKAMAVERRRRSGDASPVSPVEVAAASAASKLASTWVTYPNELLRARMQDQRSRTPPSLRALVREIVRTEGVRALWTGFRVNMVRVLPSCMATFVSYELIAR</sequence>
<dbReference type="GO" id="GO:0015215">
    <property type="term" value="F:nucleotide transmembrane transporter activity"/>
    <property type="evidence" value="ECO:0007669"/>
    <property type="project" value="UniProtKB-ARBA"/>
</dbReference>
<evidence type="ECO:0000256" key="5">
    <source>
        <dbReference type="ARBA" id="ARBA00022737"/>
    </source>
</evidence>
<dbReference type="EMBL" id="JAFCMP010000090">
    <property type="protein sequence ID" value="KAG5187257.1"/>
    <property type="molecule type" value="Genomic_DNA"/>
</dbReference>
<dbReference type="PRINTS" id="PR00926">
    <property type="entry name" value="MITOCARRIER"/>
</dbReference>
<evidence type="ECO:0000256" key="7">
    <source>
        <dbReference type="ARBA" id="ARBA00023136"/>
    </source>
</evidence>
<evidence type="ECO:0000313" key="12">
    <source>
        <dbReference type="Proteomes" id="UP000664859"/>
    </source>
</evidence>
<dbReference type="Gene3D" id="1.50.40.10">
    <property type="entry name" value="Mitochondrial carrier domain"/>
    <property type="match status" value="2"/>
</dbReference>
<protein>
    <submittedName>
        <fullName evidence="11">Mitochondrial carrier domain-containing protein</fullName>
    </submittedName>
</protein>
<name>A0A836CIH5_9STRA</name>
<dbReference type="PROSITE" id="PS50920">
    <property type="entry name" value="SOLCAR"/>
    <property type="match status" value="2"/>
</dbReference>
<evidence type="ECO:0000256" key="8">
    <source>
        <dbReference type="PROSITE-ProRule" id="PRU00282"/>
    </source>
</evidence>
<feature type="repeat" description="Solcar" evidence="8">
    <location>
        <begin position="12"/>
        <end position="102"/>
    </location>
</feature>
<dbReference type="InterPro" id="IPR002067">
    <property type="entry name" value="MCP"/>
</dbReference>
<comment type="similarity">
    <text evidence="2 9">Belongs to the mitochondrial carrier (TC 2.A.29) family.</text>
</comment>
<evidence type="ECO:0000256" key="1">
    <source>
        <dbReference type="ARBA" id="ARBA00004141"/>
    </source>
</evidence>
<dbReference type="InterPro" id="IPR044712">
    <property type="entry name" value="SLC25A32-like"/>
</dbReference>
<reference evidence="11" key="1">
    <citation type="submission" date="2021-02" db="EMBL/GenBank/DDBJ databases">
        <title>First Annotated Genome of the Yellow-green Alga Tribonema minus.</title>
        <authorList>
            <person name="Mahan K.M."/>
        </authorList>
    </citation>
    <scope>NUCLEOTIDE SEQUENCE</scope>
    <source>
        <strain evidence="11">UTEX B ZZ1240</strain>
    </source>
</reference>
<gene>
    <name evidence="11" type="ORF">JKP88DRAFT_257242</name>
</gene>
<feature type="transmembrane region" description="Helical" evidence="10">
    <location>
        <begin position="74"/>
        <end position="95"/>
    </location>
</feature>
<feature type="repeat" description="Solcar" evidence="8">
    <location>
        <begin position="180"/>
        <end position="264"/>
    </location>
</feature>
<keyword evidence="6 10" id="KW-1133">Transmembrane helix</keyword>
<dbReference type="GO" id="GO:0016020">
    <property type="term" value="C:membrane"/>
    <property type="evidence" value="ECO:0007669"/>
    <property type="project" value="UniProtKB-SubCell"/>
</dbReference>
<evidence type="ECO:0000256" key="3">
    <source>
        <dbReference type="ARBA" id="ARBA00022448"/>
    </source>
</evidence>
<keyword evidence="3 9" id="KW-0813">Transport</keyword>
<evidence type="ECO:0000256" key="9">
    <source>
        <dbReference type="RuleBase" id="RU000488"/>
    </source>
</evidence>
<dbReference type="InterPro" id="IPR023395">
    <property type="entry name" value="MCP_dom_sf"/>
</dbReference>
<dbReference type="OrthoDB" id="10266426at2759"/>
<evidence type="ECO:0000256" key="6">
    <source>
        <dbReference type="ARBA" id="ARBA00022989"/>
    </source>
</evidence>
<dbReference type="AlphaFoldDB" id="A0A836CIH5"/>
<organism evidence="11 12">
    <name type="scientific">Tribonema minus</name>
    <dbReference type="NCBI Taxonomy" id="303371"/>
    <lineage>
        <taxon>Eukaryota</taxon>
        <taxon>Sar</taxon>
        <taxon>Stramenopiles</taxon>
        <taxon>Ochrophyta</taxon>
        <taxon>PX clade</taxon>
        <taxon>Xanthophyceae</taxon>
        <taxon>Tribonematales</taxon>
        <taxon>Tribonemataceae</taxon>
        <taxon>Tribonema</taxon>
    </lineage>
</organism>
<dbReference type="PANTHER" id="PTHR45683">
    <property type="entry name" value="MITOCHONDRIAL NICOTINAMIDE ADENINE DINUCLEOTIDE TRANSPORTER 1-RELATED-RELATED"/>
    <property type="match status" value="1"/>
</dbReference>
<dbReference type="Pfam" id="PF00153">
    <property type="entry name" value="Mito_carr"/>
    <property type="match status" value="3"/>
</dbReference>
<keyword evidence="12" id="KW-1185">Reference proteome</keyword>
<dbReference type="SUPFAM" id="SSF103506">
    <property type="entry name" value="Mitochondrial carrier"/>
    <property type="match status" value="1"/>
</dbReference>
<evidence type="ECO:0000256" key="10">
    <source>
        <dbReference type="SAM" id="Phobius"/>
    </source>
</evidence>
<dbReference type="InterPro" id="IPR018108">
    <property type="entry name" value="MCP_transmembrane"/>
</dbReference>
<evidence type="ECO:0000256" key="4">
    <source>
        <dbReference type="ARBA" id="ARBA00022692"/>
    </source>
</evidence>
<evidence type="ECO:0000256" key="2">
    <source>
        <dbReference type="ARBA" id="ARBA00006375"/>
    </source>
</evidence>
<keyword evidence="7 8" id="KW-0472">Membrane</keyword>
<evidence type="ECO:0000313" key="11">
    <source>
        <dbReference type="EMBL" id="KAG5187257.1"/>
    </source>
</evidence>